<evidence type="ECO:0000256" key="2">
    <source>
        <dbReference type="ARBA" id="ARBA00022692"/>
    </source>
</evidence>
<dbReference type="EMBL" id="RDQH01000331">
    <property type="protein sequence ID" value="RXH99906.1"/>
    <property type="molecule type" value="Genomic_DNA"/>
</dbReference>
<feature type="transmembrane region" description="Helical" evidence="6">
    <location>
        <begin position="347"/>
        <end position="365"/>
    </location>
</feature>
<keyword evidence="2 6" id="KW-0812">Transmembrane</keyword>
<dbReference type="InterPro" id="IPR009548">
    <property type="entry name" value="Prkrip1"/>
</dbReference>
<keyword evidence="5 6" id="KW-0472">Membrane</keyword>
<feature type="transmembrane region" description="Helical" evidence="6">
    <location>
        <begin position="232"/>
        <end position="249"/>
    </location>
</feature>
<evidence type="ECO:0000259" key="8">
    <source>
        <dbReference type="PROSITE" id="PS50845"/>
    </source>
</evidence>
<feature type="region of interest" description="Disordered" evidence="7">
    <location>
        <begin position="1"/>
        <end position="45"/>
    </location>
</feature>
<evidence type="ECO:0000256" key="6">
    <source>
        <dbReference type="RuleBase" id="RU363132"/>
    </source>
</evidence>
<dbReference type="GO" id="GO:0009617">
    <property type="term" value="P:response to bacterium"/>
    <property type="evidence" value="ECO:0007669"/>
    <property type="project" value="InterPro"/>
</dbReference>
<comment type="caution">
    <text evidence="9">The sequence shown here is derived from an EMBL/GenBank/DDBJ whole genome shotgun (WGS) entry which is preliminary data.</text>
</comment>
<keyword evidence="10" id="KW-1185">Reference proteome</keyword>
<keyword evidence="4 6" id="KW-1133">Transmembrane helix</keyword>
<feature type="compositionally biased region" description="Acidic residues" evidence="7">
    <location>
        <begin position="208"/>
        <end position="217"/>
    </location>
</feature>
<reference evidence="9 10" key="1">
    <citation type="submission" date="2018-10" db="EMBL/GenBank/DDBJ databases">
        <title>A high-quality apple genome assembly.</title>
        <authorList>
            <person name="Hu J."/>
        </authorList>
    </citation>
    <scope>NUCLEOTIDE SEQUENCE [LARGE SCALE GENOMIC DNA]</scope>
    <source>
        <strain evidence="10">cv. HFTH1</strain>
        <tissue evidence="9">Young leaf</tissue>
    </source>
</reference>
<feature type="compositionally biased region" description="Basic and acidic residues" evidence="7">
    <location>
        <begin position="17"/>
        <end position="29"/>
    </location>
</feature>
<dbReference type="InterPro" id="IPR045064">
    <property type="entry name" value="Reticulon-like"/>
</dbReference>
<feature type="compositionally biased region" description="Basic and acidic residues" evidence="7">
    <location>
        <begin position="1"/>
        <end position="10"/>
    </location>
</feature>
<dbReference type="PANTHER" id="PTHR10994:SF154">
    <property type="entry name" value="RETICULON-LIKE PROTEIN B11"/>
    <property type="match status" value="1"/>
</dbReference>
<comment type="subcellular location">
    <subcellularLocation>
        <location evidence="1 6">Endoplasmic reticulum membrane</location>
        <topology evidence="1 6">Multi-pass membrane protein</topology>
    </subcellularLocation>
</comment>
<evidence type="ECO:0000256" key="3">
    <source>
        <dbReference type="ARBA" id="ARBA00022824"/>
    </source>
</evidence>
<dbReference type="PANTHER" id="PTHR10994">
    <property type="entry name" value="RETICULON"/>
    <property type="match status" value="1"/>
</dbReference>
<dbReference type="Proteomes" id="UP000290289">
    <property type="component" value="Chromosome 5"/>
</dbReference>
<feature type="transmembrane region" description="Helical" evidence="6">
    <location>
        <begin position="255"/>
        <end position="275"/>
    </location>
</feature>
<evidence type="ECO:0000256" key="5">
    <source>
        <dbReference type="ARBA" id="ARBA00023136"/>
    </source>
</evidence>
<keyword evidence="3 6" id="KW-0256">Endoplasmic reticulum</keyword>
<feature type="compositionally biased region" description="Basic residues" evidence="7">
    <location>
        <begin position="176"/>
        <end position="192"/>
    </location>
</feature>
<organism evidence="9 10">
    <name type="scientific">Malus domestica</name>
    <name type="common">Apple</name>
    <name type="synonym">Pyrus malus</name>
    <dbReference type="NCBI Taxonomy" id="3750"/>
    <lineage>
        <taxon>Eukaryota</taxon>
        <taxon>Viridiplantae</taxon>
        <taxon>Streptophyta</taxon>
        <taxon>Embryophyta</taxon>
        <taxon>Tracheophyta</taxon>
        <taxon>Spermatophyta</taxon>
        <taxon>Magnoliopsida</taxon>
        <taxon>eudicotyledons</taxon>
        <taxon>Gunneridae</taxon>
        <taxon>Pentapetalae</taxon>
        <taxon>rosids</taxon>
        <taxon>fabids</taxon>
        <taxon>Rosales</taxon>
        <taxon>Rosaceae</taxon>
        <taxon>Amygdaloideae</taxon>
        <taxon>Maleae</taxon>
        <taxon>Malus</taxon>
    </lineage>
</organism>
<dbReference type="AlphaFoldDB" id="A0A498JXR2"/>
<dbReference type="GO" id="GO:0003725">
    <property type="term" value="F:double-stranded RNA binding"/>
    <property type="evidence" value="ECO:0007669"/>
    <property type="project" value="InterPro"/>
</dbReference>
<evidence type="ECO:0000256" key="7">
    <source>
        <dbReference type="SAM" id="MobiDB-lite"/>
    </source>
</evidence>
<dbReference type="PROSITE" id="PS50845">
    <property type="entry name" value="RETICULON"/>
    <property type="match status" value="1"/>
</dbReference>
<dbReference type="InterPro" id="IPR003388">
    <property type="entry name" value="Reticulon"/>
</dbReference>
<protein>
    <recommendedName>
        <fullName evidence="6">Reticulon-like protein</fullName>
    </recommendedName>
</protein>
<dbReference type="Pfam" id="PF02453">
    <property type="entry name" value="Reticulon"/>
    <property type="match status" value="1"/>
</dbReference>
<feature type="region of interest" description="Disordered" evidence="7">
    <location>
        <begin position="160"/>
        <end position="217"/>
    </location>
</feature>
<feature type="domain" description="Reticulon" evidence="8">
    <location>
        <begin position="223"/>
        <end position="409"/>
    </location>
</feature>
<evidence type="ECO:0000256" key="1">
    <source>
        <dbReference type="ARBA" id="ARBA00004477"/>
    </source>
</evidence>
<sequence>MSLGRPKDGDMQLVAAPERKLAQPPDRKLMLPPRPPTAAGSTALVEYTPPVFKEEEEDLEIKLRRILENVPVRVSNTSGSSAGSGSGDFHQNAVLSPFKFKLWDKRCPELSCLSCCNKIASFSTKTKCPDFHYRQMRRKEQDRIARMDVDYQRRKEEAEFNMRREERLRQAEEKTAKKRLKRQKKKQRKNEKKMKTNSGGEEKQKEEPSDEEGNSDDQTEQAFADVLLWKKWSGGVLLLTSTTASWLLFERAGYNLLSFVANVLLLLVVILFLWAKSASLLNRPLPPLPDMEISEANVVKAADALHAGINRGLSIARDIAIGRNWKLFLQVAFCLWLASYIGSFFNFLTLVYIGVLLSLSVPMLYDKYQDHIDDKLHVANRVIQAQYRKIDGSILKKIPLRSNKEKKLQVLWSDEKCDDGLL</sequence>
<proteinExistence type="predicted"/>
<gene>
    <name evidence="9" type="ORF">DVH24_021708</name>
</gene>
<feature type="compositionally biased region" description="Basic and acidic residues" evidence="7">
    <location>
        <begin position="160"/>
        <end position="175"/>
    </location>
</feature>
<evidence type="ECO:0000313" key="9">
    <source>
        <dbReference type="EMBL" id="RXH99906.1"/>
    </source>
</evidence>
<name>A0A498JXR2_MALDO</name>
<evidence type="ECO:0000313" key="10">
    <source>
        <dbReference type="Proteomes" id="UP000290289"/>
    </source>
</evidence>
<accession>A0A498JXR2</accession>
<evidence type="ECO:0000256" key="4">
    <source>
        <dbReference type="ARBA" id="ARBA00022989"/>
    </source>
</evidence>
<dbReference type="Pfam" id="PF06658">
    <property type="entry name" value="DUF1168"/>
    <property type="match status" value="1"/>
</dbReference>
<dbReference type="GO" id="GO:0005789">
    <property type="term" value="C:endoplasmic reticulum membrane"/>
    <property type="evidence" value="ECO:0007669"/>
    <property type="project" value="UniProtKB-SubCell"/>
</dbReference>